<organism evidence="3 4">
    <name type="scientific">Sinanodonta woodiana</name>
    <name type="common">Chinese pond mussel</name>
    <name type="synonym">Anodonta woodiana</name>
    <dbReference type="NCBI Taxonomy" id="1069815"/>
    <lineage>
        <taxon>Eukaryota</taxon>
        <taxon>Metazoa</taxon>
        <taxon>Spiralia</taxon>
        <taxon>Lophotrochozoa</taxon>
        <taxon>Mollusca</taxon>
        <taxon>Bivalvia</taxon>
        <taxon>Autobranchia</taxon>
        <taxon>Heteroconchia</taxon>
        <taxon>Palaeoheterodonta</taxon>
        <taxon>Unionida</taxon>
        <taxon>Unionoidea</taxon>
        <taxon>Unionidae</taxon>
        <taxon>Unioninae</taxon>
        <taxon>Sinanodonta</taxon>
    </lineage>
</organism>
<dbReference type="Gene3D" id="1.10.630.10">
    <property type="entry name" value="Cytochrome P450"/>
    <property type="match status" value="1"/>
</dbReference>
<dbReference type="Pfam" id="PF00067">
    <property type="entry name" value="p450"/>
    <property type="match status" value="1"/>
</dbReference>
<comment type="caution">
    <text evidence="3">The sequence shown here is derived from an EMBL/GenBank/DDBJ whole genome shotgun (WGS) entry which is preliminary data.</text>
</comment>
<proteinExistence type="inferred from homology"/>
<keyword evidence="2" id="KW-1133">Transmembrane helix</keyword>
<dbReference type="EMBL" id="JBJQND010000011">
    <property type="protein sequence ID" value="KAL3862688.1"/>
    <property type="molecule type" value="Genomic_DNA"/>
</dbReference>
<keyword evidence="2" id="KW-0472">Membrane</keyword>
<dbReference type="InterPro" id="IPR002401">
    <property type="entry name" value="Cyt_P450_E_grp-I"/>
</dbReference>
<evidence type="ECO:0008006" key="5">
    <source>
        <dbReference type="Google" id="ProtNLM"/>
    </source>
</evidence>
<keyword evidence="4" id="KW-1185">Reference proteome</keyword>
<dbReference type="PANTHER" id="PTHR24299:SF21">
    <property type="entry name" value="OS09G0441600 PROTEIN"/>
    <property type="match status" value="1"/>
</dbReference>
<keyword evidence="2" id="KW-0812">Transmembrane</keyword>
<dbReference type="PANTHER" id="PTHR24299">
    <property type="entry name" value="CYTOCHROME P450 FAMILY 1"/>
    <property type="match status" value="1"/>
</dbReference>
<evidence type="ECO:0000313" key="4">
    <source>
        <dbReference type="Proteomes" id="UP001634394"/>
    </source>
</evidence>
<accession>A0ABD3VPT8</accession>
<dbReference type="PRINTS" id="PR00463">
    <property type="entry name" value="EP450I"/>
</dbReference>
<feature type="transmembrane region" description="Helical" evidence="2">
    <location>
        <begin position="6"/>
        <end position="27"/>
    </location>
</feature>
<gene>
    <name evidence="3" type="ORF">ACJMK2_008641</name>
</gene>
<evidence type="ECO:0000313" key="3">
    <source>
        <dbReference type="EMBL" id="KAL3862688.1"/>
    </source>
</evidence>
<evidence type="ECO:0000256" key="2">
    <source>
        <dbReference type="SAM" id="Phobius"/>
    </source>
</evidence>
<evidence type="ECO:0000256" key="1">
    <source>
        <dbReference type="ARBA" id="ARBA00010617"/>
    </source>
</evidence>
<name>A0ABD3VPT8_SINWO</name>
<dbReference type="InterPro" id="IPR036396">
    <property type="entry name" value="Cyt_P450_sf"/>
</dbReference>
<dbReference type="AlphaFoldDB" id="A0ABD3VPT8"/>
<protein>
    <recommendedName>
        <fullName evidence="5">Cytochrome P450</fullName>
    </recommendedName>
</protein>
<comment type="similarity">
    <text evidence="1">Belongs to the cytochrome P450 family.</text>
</comment>
<dbReference type="Proteomes" id="UP001634394">
    <property type="component" value="Unassembled WGS sequence"/>
</dbReference>
<dbReference type="SUPFAM" id="SSF48264">
    <property type="entry name" value="Cytochrome P450"/>
    <property type="match status" value="1"/>
</dbReference>
<sequence length="99" mass="11449">MSPVHFEPEIFTTLLGLLVTVLAILFIRHRRHYRLPPGPAWIPLVGNIRELMSDPDIRIPLRRLHKKYGDIYTLYLGPVPTIVVCGYDATREIFIERGI</sequence>
<dbReference type="InterPro" id="IPR001128">
    <property type="entry name" value="Cyt_P450"/>
</dbReference>
<reference evidence="3 4" key="1">
    <citation type="submission" date="2024-11" db="EMBL/GenBank/DDBJ databases">
        <title>Chromosome-level genome assembly of the freshwater bivalve Anodonta woodiana.</title>
        <authorList>
            <person name="Chen X."/>
        </authorList>
    </citation>
    <scope>NUCLEOTIDE SEQUENCE [LARGE SCALE GENOMIC DNA]</scope>
    <source>
        <strain evidence="3">MN2024</strain>
        <tissue evidence="3">Gills</tissue>
    </source>
</reference>